<dbReference type="RefSeq" id="WP_147181812.1">
    <property type="nucleotide sequence ID" value="NZ_BJZP01000027.1"/>
</dbReference>
<keyword evidence="1 2" id="KW-0732">Signal</keyword>
<dbReference type="InterPro" id="IPR018389">
    <property type="entry name" value="DctP_fam"/>
</dbReference>
<dbReference type="PANTHER" id="PTHR33376:SF15">
    <property type="entry name" value="BLL6794 PROTEIN"/>
    <property type="match status" value="1"/>
</dbReference>
<evidence type="ECO:0000313" key="3">
    <source>
        <dbReference type="EMBL" id="GEO86942.1"/>
    </source>
</evidence>
<dbReference type="PANTHER" id="PTHR33376">
    <property type="match status" value="1"/>
</dbReference>
<dbReference type="EMBL" id="BJZP01000027">
    <property type="protein sequence ID" value="GEO86942.1"/>
    <property type="molecule type" value="Genomic_DNA"/>
</dbReference>
<dbReference type="Proteomes" id="UP000321717">
    <property type="component" value="Unassembled WGS sequence"/>
</dbReference>
<proteinExistence type="predicted"/>
<feature type="signal peptide" evidence="2">
    <location>
        <begin position="1"/>
        <end position="30"/>
    </location>
</feature>
<gene>
    <name evidence="3" type="ORF">RNA01_38740</name>
</gene>
<feature type="chain" id="PRO_5021713601" description="TRAP-type C4-dicarboxylate transport system substrate-binding protein" evidence="2">
    <location>
        <begin position="31"/>
        <end position="339"/>
    </location>
</feature>
<evidence type="ECO:0000256" key="2">
    <source>
        <dbReference type="SAM" id="SignalP"/>
    </source>
</evidence>
<name>A0A512HNC5_9HYPH</name>
<dbReference type="InterPro" id="IPR038404">
    <property type="entry name" value="TRAP_DctP_sf"/>
</dbReference>
<reference evidence="3 4" key="1">
    <citation type="submission" date="2019-07" db="EMBL/GenBank/DDBJ databases">
        <title>Whole genome shotgun sequence of Rhizobium naphthalenivorans NBRC 107585.</title>
        <authorList>
            <person name="Hosoyama A."/>
            <person name="Uohara A."/>
            <person name="Ohji S."/>
            <person name="Ichikawa N."/>
        </authorList>
    </citation>
    <scope>NUCLEOTIDE SEQUENCE [LARGE SCALE GENOMIC DNA]</scope>
    <source>
        <strain evidence="3 4">NBRC 107585</strain>
    </source>
</reference>
<organism evidence="3 4">
    <name type="scientific">Ciceribacter naphthalenivorans</name>
    <dbReference type="NCBI Taxonomy" id="1118451"/>
    <lineage>
        <taxon>Bacteria</taxon>
        <taxon>Pseudomonadati</taxon>
        <taxon>Pseudomonadota</taxon>
        <taxon>Alphaproteobacteria</taxon>
        <taxon>Hyphomicrobiales</taxon>
        <taxon>Rhizobiaceae</taxon>
        <taxon>Ciceribacter</taxon>
    </lineage>
</organism>
<evidence type="ECO:0008006" key="5">
    <source>
        <dbReference type="Google" id="ProtNLM"/>
    </source>
</evidence>
<evidence type="ECO:0000313" key="4">
    <source>
        <dbReference type="Proteomes" id="UP000321717"/>
    </source>
</evidence>
<dbReference type="OrthoDB" id="7822595at2"/>
<dbReference type="AlphaFoldDB" id="A0A512HNC5"/>
<sequence length="339" mass="35603">MNILASVSRRTFVGLGLASMMTLGTSAAWSQEATTLKFATFVGPTSFLNVQIFEPWFKQIEAESGGSLKIEFLSGGSAAKPQEIIDSVRAGIVDIGWSITAYNPGRFNAAGVSELPLLIDGPVQGSAGMASLYEQGLLDGFDGVKVLGVGTADVARLHHTGDIGGLAGFKGAKVRAAGAVLSDMISRIGATPVGMPIPTVAESLAKGVLDGAASDWFALDGFRLIDVTKTHIDLPLGAAGIYLIMNKAKYDTLPDAAKAALDKYSVRDFSEFWSERLEAESNRVRELVSTTEGHSIITPNAEETATWEAAANEVIAAWSSSTANGEAILDSFRKGAVSQ</sequence>
<dbReference type="Gene3D" id="3.40.190.170">
    <property type="entry name" value="Bacterial extracellular solute-binding protein, family 7"/>
    <property type="match status" value="1"/>
</dbReference>
<dbReference type="GO" id="GO:0055085">
    <property type="term" value="P:transmembrane transport"/>
    <property type="evidence" value="ECO:0007669"/>
    <property type="project" value="InterPro"/>
</dbReference>
<evidence type="ECO:0000256" key="1">
    <source>
        <dbReference type="ARBA" id="ARBA00022729"/>
    </source>
</evidence>
<dbReference type="CDD" id="cd13665">
    <property type="entry name" value="PBP2_TRAP_Dctp3_4"/>
    <property type="match status" value="1"/>
</dbReference>
<dbReference type="NCBIfam" id="NF037995">
    <property type="entry name" value="TRAP_S1"/>
    <property type="match status" value="1"/>
</dbReference>
<comment type="caution">
    <text evidence="3">The sequence shown here is derived from an EMBL/GenBank/DDBJ whole genome shotgun (WGS) entry which is preliminary data.</text>
</comment>
<keyword evidence="4" id="KW-1185">Reference proteome</keyword>
<protein>
    <recommendedName>
        <fullName evidence="5">TRAP-type C4-dicarboxylate transport system substrate-binding protein</fullName>
    </recommendedName>
</protein>
<accession>A0A512HNC5</accession>
<dbReference type="Pfam" id="PF03480">
    <property type="entry name" value="DctP"/>
    <property type="match status" value="1"/>
</dbReference>